<reference evidence="2 3" key="1">
    <citation type="submission" date="2019-09" db="EMBL/GenBank/DDBJ databases">
        <title>Complete genome sequence of Mycobacterium avium subsp. hominissuis strain JP-H-1.</title>
        <authorList>
            <person name="Kinoshita Y."/>
            <person name="Niwa H."/>
            <person name="Uchida-Fujii E."/>
            <person name="Nukada T."/>
        </authorList>
    </citation>
    <scope>NUCLEOTIDE SEQUENCE [LARGE SCALE GENOMIC DNA]</scope>
    <source>
        <strain evidence="2 3">JP-H-1</strain>
        <plasmid evidence="2 3">p1-JPH1</plasmid>
    </source>
</reference>
<evidence type="ECO:0000256" key="1">
    <source>
        <dbReference type="SAM" id="MobiDB-lite"/>
    </source>
</evidence>
<evidence type="ECO:0000313" key="3">
    <source>
        <dbReference type="Proteomes" id="UP000327362"/>
    </source>
</evidence>
<dbReference type="AlphaFoldDB" id="A0AAI8ST96"/>
<feature type="compositionally biased region" description="Basic and acidic residues" evidence="1">
    <location>
        <begin position="14"/>
        <end position="24"/>
    </location>
</feature>
<dbReference type="Pfam" id="PF08843">
    <property type="entry name" value="AbiEii"/>
    <property type="match status" value="1"/>
</dbReference>
<gene>
    <name evidence="2" type="ORF">JPH1_53680</name>
</gene>
<keyword evidence="2" id="KW-0614">Plasmid</keyword>
<accession>A0AAI8ST96</accession>
<feature type="region of interest" description="Disordered" evidence="1">
    <location>
        <begin position="1"/>
        <end position="24"/>
    </location>
</feature>
<evidence type="ECO:0000313" key="2">
    <source>
        <dbReference type="EMBL" id="BBN50893.1"/>
    </source>
</evidence>
<name>A0AAI8ST96_MYCAV</name>
<organism evidence="2 3">
    <name type="scientific">Mycobacterium avium subsp. hominissuis</name>
    <dbReference type="NCBI Taxonomy" id="439334"/>
    <lineage>
        <taxon>Bacteria</taxon>
        <taxon>Bacillati</taxon>
        <taxon>Actinomycetota</taxon>
        <taxon>Actinomycetes</taxon>
        <taxon>Mycobacteriales</taxon>
        <taxon>Mycobacteriaceae</taxon>
        <taxon>Mycobacterium</taxon>
        <taxon>Mycobacterium avium complex (MAC)</taxon>
    </lineage>
</organism>
<protein>
    <recommendedName>
        <fullName evidence="4">Nucleotidyl transferase AbiEii/AbiGii toxin family protein</fullName>
    </recommendedName>
</protein>
<proteinExistence type="predicted"/>
<dbReference type="EMBL" id="AP020327">
    <property type="protein sequence ID" value="BBN50893.1"/>
    <property type="molecule type" value="Genomic_DNA"/>
</dbReference>
<geneLocation type="plasmid" evidence="2 3">
    <name>p1-JPH1</name>
</geneLocation>
<dbReference type="Proteomes" id="UP000327362">
    <property type="component" value="Plasmid p1-JPH1"/>
</dbReference>
<sequence>MCKSSNEPGGPKRCSADMRARAQKSHDRVAALEQRQREIEQMLDARRTYGSEGAFRAALNARIRDIARRSGIDGAEIARRFALQQFVSRLFDRDPESWLVTGGAALQFRSMEARATADLDLAVTRGVEDLAEALTAASRRRAGEHGEFVVAVSAGSGPGAFTGKITYMLGGSRFAVAKLDVAVGRAFPFEPDTLVPDSVVSIDDVRPMSRVRTYAVASHLADKVAAMYEVHGSSGASPSTRSHDLADIVILSRCARVDAEELRGAVRGQEQRRGVVVPTPLVLPSEQWRRSYPARVADAGLPAELRDADAALAEADRFVGAVLDGRISSGTWDPDRRSWTPK</sequence>
<evidence type="ECO:0008006" key="4">
    <source>
        <dbReference type="Google" id="ProtNLM"/>
    </source>
</evidence>
<dbReference type="InterPro" id="IPR014942">
    <property type="entry name" value="AbiEii"/>
</dbReference>